<evidence type="ECO:0000313" key="5">
    <source>
        <dbReference type="Proteomes" id="UP000271468"/>
    </source>
</evidence>
<protein>
    <submittedName>
        <fullName evidence="4">GNAT family acetyltransferase</fullName>
    </submittedName>
</protein>
<dbReference type="InterPro" id="IPR000182">
    <property type="entry name" value="GNAT_dom"/>
</dbReference>
<dbReference type="Pfam" id="PF00583">
    <property type="entry name" value="Acetyltransf_1"/>
    <property type="match status" value="1"/>
</dbReference>
<dbReference type="PROSITE" id="PS51186">
    <property type="entry name" value="GNAT"/>
    <property type="match status" value="1"/>
</dbReference>
<dbReference type="InterPro" id="IPR016181">
    <property type="entry name" value="Acyl_CoA_acyltransferase"/>
</dbReference>
<keyword evidence="1 4" id="KW-0808">Transferase</keyword>
<proteinExistence type="predicted"/>
<evidence type="ECO:0000259" key="3">
    <source>
        <dbReference type="PROSITE" id="PS51186"/>
    </source>
</evidence>
<dbReference type="EMBL" id="RBOV01000367">
    <property type="protein sequence ID" value="RMN07407.1"/>
    <property type="molecule type" value="Genomic_DNA"/>
</dbReference>
<dbReference type="GO" id="GO:0016747">
    <property type="term" value="F:acyltransferase activity, transferring groups other than amino-acyl groups"/>
    <property type="evidence" value="ECO:0007669"/>
    <property type="project" value="InterPro"/>
</dbReference>
<evidence type="ECO:0000256" key="1">
    <source>
        <dbReference type="ARBA" id="ARBA00022679"/>
    </source>
</evidence>
<dbReference type="Proteomes" id="UP000271468">
    <property type="component" value="Unassembled WGS sequence"/>
</dbReference>
<dbReference type="CDD" id="cd04301">
    <property type="entry name" value="NAT_SF"/>
    <property type="match status" value="1"/>
</dbReference>
<dbReference type="PANTHER" id="PTHR43800">
    <property type="entry name" value="PEPTIDYL-LYSINE N-ACETYLTRANSFERASE YJAB"/>
    <property type="match status" value="1"/>
</dbReference>
<dbReference type="SUPFAM" id="SSF55729">
    <property type="entry name" value="Acyl-CoA N-acyltransferases (Nat)"/>
    <property type="match status" value="1"/>
</dbReference>
<reference evidence="4 5" key="1">
    <citation type="submission" date="2018-08" db="EMBL/GenBank/DDBJ databases">
        <title>Recombination of ecologically and evolutionarily significant loci maintains genetic cohesion in the Pseudomonas syringae species complex.</title>
        <authorList>
            <person name="Dillon M."/>
            <person name="Thakur S."/>
            <person name="Almeida R.N.D."/>
            <person name="Weir B.S."/>
            <person name="Guttman D.S."/>
        </authorList>
    </citation>
    <scope>NUCLEOTIDE SEQUENCE [LARGE SCALE GENOMIC DNA]</scope>
    <source>
        <strain evidence="4 5">ICMP 12341</strain>
    </source>
</reference>
<dbReference type="PANTHER" id="PTHR43800:SF1">
    <property type="entry name" value="PEPTIDYL-LYSINE N-ACETYLTRANSFERASE YJAB"/>
    <property type="match status" value="1"/>
</dbReference>
<evidence type="ECO:0000313" key="4">
    <source>
        <dbReference type="EMBL" id="RMN07407.1"/>
    </source>
</evidence>
<organism evidence="4 5">
    <name type="scientific">Pseudomonas syringae pv. coriandricola</name>
    <dbReference type="NCBI Taxonomy" id="264453"/>
    <lineage>
        <taxon>Bacteria</taxon>
        <taxon>Pseudomonadati</taxon>
        <taxon>Pseudomonadota</taxon>
        <taxon>Gammaproteobacteria</taxon>
        <taxon>Pseudomonadales</taxon>
        <taxon>Pseudomonadaceae</taxon>
        <taxon>Pseudomonas</taxon>
    </lineage>
</organism>
<name>A0A0P9NBK4_9PSED</name>
<keyword evidence="2" id="KW-0012">Acyltransferase</keyword>
<dbReference type="Gene3D" id="3.40.630.30">
    <property type="match status" value="1"/>
</dbReference>
<sequence>MAISRRDSVAFNLRLSEFSDLPDLRRISAHARDRYKTIPSLAHVADLPPLNADRFEACRVVVAVDQNTQKVIGFAAMRLLDNLLYLDNISVVPGASGNGVGKTLLSSVVTHAQDLRVQAVSLTTFREPLWNGPWFRKHGFGPMPDADIGEGLRSVMDRQALTFSPATRETLWRVL</sequence>
<evidence type="ECO:0000256" key="2">
    <source>
        <dbReference type="ARBA" id="ARBA00023315"/>
    </source>
</evidence>
<accession>A0A0P9NBK4</accession>
<dbReference type="AlphaFoldDB" id="A0A0P9NBK4"/>
<gene>
    <name evidence="4" type="ORF">ALQ65_03797</name>
</gene>
<feature type="domain" description="N-acetyltransferase" evidence="3">
    <location>
        <begin position="11"/>
        <end position="162"/>
    </location>
</feature>
<comment type="caution">
    <text evidence="4">The sequence shown here is derived from an EMBL/GenBank/DDBJ whole genome shotgun (WGS) entry which is preliminary data.</text>
</comment>